<feature type="transmembrane region" description="Helical" evidence="7">
    <location>
        <begin position="51"/>
        <end position="76"/>
    </location>
</feature>
<dbReference type="PANTHER" id="PTHR24241">
    <property type="entry name" value="NEUROPEPTIDE RECEPTOR-RELATED G-PROTEIN COUPLED RECEPTOR"/>
    <property type="match status" value="1"/>
</dbReference>
<name>B3SE23_TRIAD</name>
<keyword evidence="10" id="KW-1185">Reference proteome</keyword>
<keyword evidence="6" id="KW-0675">Receptor</keyword>
<dbReference type="KEGG" id="tad:TRIADDRAFT_7742"/>
<evidence type="ECO:0000256" key="5">
    <source>
        <dbReference type="ARBA" id="ARBA00023136"/>
    </source>
</evidence>
<dbReference type="InParanoid" id="B3SE23"/>
<dbReference type="GO" id="GO:0004930">
    <property type="term" value="F:G protein-coupled receptor activity"/>
    <property type="evidence" value="ECO:0007669"/>
    <property type="project" value="InterPro"/>
</dbReference>
<organism evidence="9 10">
    <name type="scientific">Trichoplax adhaerens</name>
    <name type="common">Trichoplax reptans</name>
    <dbReference type="NCBI Taxonomy" id="10228"/>
    <lineage>
        <taxon>Eukaryota</taxon>
        <taxon>Metazoa</taxon>
        <taxon>Placozoa</taxon>
        <taxon>Uniplacotomia</taxon>
        <taxon>Trichoplacea</taxon>
        <taxon>Trichoplacidae</taxon>
        <taxon>Trichoplax</taxon>
    </lineage>
</organism>
<evidence type="ECO:0000256" key="6">
    <source>
        <dbReference type="ARBA" id="ARBA00023170"/>
    </source>
</evidence>
<dbReference type="eggNOG" id="KOG3656">
    <property type="taxonomic scope" value="Eukaryota"/>
</dbReference>
<gene>
    <name evidence="9" type="ORF">TRIADDRAFT_7742</name>
</gene>
<evidence type="ECO:0000256" key="4">
    <source>
        <dbReference type="ARBA" id="ARBA00022989"/>
    </source>
</evidence>
<dbReference type="GO" id="GO:0005886">
    <property type="term" value="C:plasma membrane"/>
    <property type="evidence" value="ECO:0007669"/>
    <property type="project" value="UniProtKB-SubCell"/>
</dbReference>
<protein>
    <recommendedName>
        <fullName evidence="8">G-protein coupled receptors family 1 profile domain-containing protein</fullName>
    </recommendedName>
</protein>
<evidence type="ECO:0000313" key="10">
    <source>
        <dbReference type="Proteomes" id="UP000009022"/>
    </source>
</evidence>
<dbReference type="InterPro" id="IPR017452">
    <property type="entry name" value="GPCR_Rhodpsn_7TM"/>
</dbReference>
<accession>B3SE23</accession>
<feature type="non-terminal residue" evidence="9">
    <location>
        <position position="1"/>
    </location>
</feature>
<dbReference type="GeneID" id="6759706"/>
<dbReference type="Pfam" id="PF00001">
    <property type="entry name" value="7tm_1"/>
    <property type="match status" value="1"/>
</dbReference>
<dbReference type="PRINTS" id="PR00237">
    <property type="entry name" value="GPCRRHODOPSN"/>
</dbReference>
<keyword evidence="4 7" id="KW-1133">Transmembrane helix</keyword>
<comment type="subcellular location">
    <subcellularLocation>
        <location evidence="1">Cell membrane</location>
        <topology evidence="1">Multi-pass membrane protein</topology>
    </subcellularLocation>
</comment>
<feature type="domain" description="G-protein coupled receptors family 1 profile" evidence="8">
    <location>
        <begin position="1"/>
        <end position="106"/>
    </location>
</feature>
<evidence type="ECO:0000256" key="3">
    <source>
        <dbReference type="ARBA" id="ARBA00022692"/>
    </source>
</evidence>
<dbReference type="OrthoDB" id="6022667at2759"/>
<keyword evidence="2" id="KW-1003">Cell membrane</keyword>
<evidence type="ECO:0000259" key="8">
    <source>
        <dbReference type="PROSITE" id="PS50262"/>
    </source>
</evidence>
<keyword evidence="5 7" id="KW-0472">Membrane</keyword>
<dbReference type="HOGENOM" id="CLU_2127392_0_0_1"/>
<evidence type="ECO:0000256" key="1">
    <source>
        <dbReference type="ARBA" id="ARBA00004651"/>
    </source>
</evidence>
<evidence type="ECO:0000256" key="2">
    <source>
        <dbReference type="ARBA" id="ARBA00022475"/>
    </source>
</evidence>
<evidence type="ECO:0000256" key="7">
    <source>
        <dbReference type="SAM" id="Phobius"/>
    </source>
</evidence>
<dbReference type="CTD" id="6759706"/>
<dbReference type="PANTHER" id="PTHR24241:SF76">
    <property type="entry name" value="NEUROPEPTIDE SIFAMIDE RECEPTOR"/>
    <property type="match status" value="1"/>
</dbReference>
<sequence length="114" mass="13303">IFVILFITPLLIVVCIYSLILYEIHRRNNKANLHYNRAYGKANRKTIKMMLLVSVTFIMCWIPLFICFFIIAYGAVTNQTRITFFFIYAVSHLVSYCNSAANPLIYAGFTSRFR</sequence>
<dbReference type="Gene3D" id="1.20.1070.10">
    <property type="entry name" value="Rhodopsin 7-helix transmembrane proteins"/>
    <property type="match status" value="1"/>
</dbReference>
<keyword evidence="3 7" id="KW-0812">Transmembrane</keyword>
<reference evidence="9 10" key="1">
    <citation type="journal article" date="2008" name="Nature">
        <title>The Trichoplax genome and the nature of placozoans.</title>
        <authorList>
            <person name="Srivastava M."/>
            <person name="Begovic E."/>
            <person name="Chapman J."/>
            <person name="Putnam N.H."/>
            <person name="Hellsten U."/>
            <person name="Kawashima T."/>
            <person name="Kuo A."/>
            <person name="Mitros T."/>
            <person name="Salamov A."/>
            <person name="Carpenter M.L."/>
            <person name="Signorovitch A.Y."/>
            <person name="Moreno M.A."/>
            <person name="Kamm K."/>
            <person name="Grimwood J."/>
            <person name="Schmutz J."/>
            <person name="Shapiro H."/>
            <person name="Grigoriev I.V."/>
            <person name="Buss L.W."/>
            <person name="Schierwater B."/>
            <person name="Dellaporta S.L."/>
            <person name="Rokhsar D.S."/>
        </authorList>
    </citation>
    <scope>NUCLEOTIDE SEQUENCE [LARGE SCALE GENOMIC DNA]</scope>
    <source>
        <strain evidence="9 10">Grell-BS-1999</strain>
    </source>
</reference>
<dbReference type="InterPro" id="IPR000276">
    <property type="entry name" value="GPCR_Rhodpsn"/>
</dbReference>
<feature type="transmembrane region" description="Helical" evidence="7">
    <location>
        <begin position="6"/>
        <end position="24"/>
    </location>
</feature>
<proteinExistence type="predicted"/>
<dbReference type="Proteomes" id="UP000009022">
    <property type="component" value="Unassembled WGS sequence"/>
</dbReference>
<evidence type="ECO:0000313" key="9">
    <source>
        <dbReference type="EMBL" id="EDV19022.1"/>
    </source>
</evidence>
<dbReference type="PhylomeDB" id="B3SE23"/>
<dbReference type="AlphaFoldDB" id="B3SE23"/>
<dbReference type="EMBL" id="DS985341">
    <property type="protein sequence ID" value="EDV19022.1"/>
    <property type="molecule type" value="Genomic_DNA"/>
</dbReference>
<dbReference type="STRING" id="10228.B3SE23"/>
<feature type="transmembrane region" description="Helical" evidence="7">
    <location>
        <begin position="82"/>
        <end position="109"/>
    </location>
</feature>
<dbReference type="RefSeq" id="XP_002118492.1">
    <property type="nucleotide sequence ID" value="XM_002118456.1"/>
</dbReference>
<dbReference type="SUPFAM" id="SSF81321">
    <property type="entry name" value="Family A G protein-coupled receptor-like"/>
    <property type="match status" value="1"/>
</dbReference>
<feature type="non-terminal residue" evidence="9">
    <location>
        <position position="114"/>
    </location>
</feature>
<dbReference type="PROSITE" id="PS50262">
    <property type="entry name" value="G_PROTEIN_RECEP_F1_2"/>
    <property type="match status" value="1"/>
</dbReference>